<dbReference type="BioCyc" id="TINT75379:TINT_RS07515-MONOMER"/>
<evidence type="ECO:0008006" key="3">
    <source>
        <dbReference type="Google" id="ProtNLM"/>
    </source>
</evidence>
<accession>D5X185</accession>
<dbReference type="KEGG" id="tin:Tint_1499"/>
<sequence length="166" mass="17379">MKALRILLQLVILGAGGISLAALISQPNPDITSILVFLGFLAFLLALTLALKEHTEKRMAPGHKLSFKPMGIVLLLLGAFGIFHGASYLLGSQPLPNGSGTCRAVCGLILLASQSLGEAVARVFAFGLWSSIGLLLCFVGYKVRGVKADLPPRAVPTLSQESGLQG</sequence>
<reference evidence="2" key="1">
    <citation type="submission" date="2010-04" db="EMBL/GenBank/DDBJ databases">
        <title>Complete sequence of Thiomonas intermedia K12.</title>
        <authorList>
            <consortium name="US DOE Joint Genome Institute"/>
            <person name="Lucas S."/>
            <person name="Copeland A."/>
            <person name="Lapidus A."/>
            <person name="Cheng J.-F."/>
            <person name="Bruce D."/>
            <person name="Goodwin L."/>
            <person name="Pitluck S."/>
            <person name="Davenport K."/>
            <person name="Detter J.C."/>
            <person name="Han C."/>
            <person name="Tapia R."/>
            <person name="Land M."/>
            <person name="Hauser L."/>
            <person name="Kyrpides N."/>
            <person name="Ovchinnikova G."/>
            <person name="Kerfeld C.A."/>
            <person name="Cannon G.C."/>
            <person name="Heinhorst S."/>
            <person name="Woyke T."/>
        </authorList>
    </citation>
    <scope>NUCLEOTIDE SEQUENCE [LARGE SCALE GENOMIC DNA]</scope>
    <source>
        <strain evidence="2">K12</strain>
    </source>
</reference>
<gene>
    <name evidence="2" type="ordered locus">Tint_1499</name>
</gene>
<organism evidence="2">
    <name type="scientific">Thiomonas intermedia (strain K12)</name>
    <name type="common">Thiobacillus intermedius</name>
    <dbReference type="NCBI Taxonomy" id="75379"/>
    <lineage>
        <taxon>Bacteria</taxon>
        <taxon>Pseudomonadati</taxon>
        <taxon>Pseudomonadota</taxon>
        <taxon>Betaproteobacteria</taxon>
        <taxon>Burkholderiales</taxon>
        <taxon>Thiomonas</taxon>
    </lineage>
</organism>
<protein>
    <recommendedName>
        <fullName evidence="3">Transmembrane protein</fullName>
    </recommendedName>
</protein>
<dbReference type="AlphaFoldDB" id="D5X185"/>
<feature type="transmembrane region" description="Helical" evidence="1">
    <location>
        <begin position="72"/>
        <end position="90"/>
    </location>
</feature>
<keyword evidence="1" id="KW-0472">Membrane</keyword>
<evidence type="ECO:0000256" key="1">
    <source>
        <dbReference type="SAM" id="Phobius"/>
    </source>
</evidence>
<evidence type="ECO:0000313" key="2">
    <source>
        <dbReference type="EMBL" id="ADG30881.1"/>
    </source>
</evidence>
<name>D5X185_THIK1</name>
<keyword evidence="1" id="KW-0812">Transmembrane</keyword>
<proteinExistence type="predicted"/>
<feature type="transmembrane region" description="Helical" evidence="1">
    <location>
        <begin position="31"/>
        <end position="51"/>
    </location>
</feature>
<keyword evidence="1" id="KW-1133">Transmembrane helix</keyword>
<dbReference type="EMBL" id="CP002021">
    <property type="protein sequence ID" value="ADG30881.1"/>
    <property type="molecule type" value="Genomic_DNA"/>
</dbReference>
<dbReference type="HOGENOM" id="CLU_1601941_0_0_4"/>
<feature type="transmembrane region" description="Helical" evidence="1">
    <location>
        <begin position="119"/>
        <end position="141"/>
    </location>
</feature>